<evidence type="ECO:0000256" key="3">
    <source>
        <dbReference type="SAM" id="SignalP"/>
    </source>
</evidence>
<dbReference type="PANTHER" id="PTHR35841:SF1">
    <property type="entry name" value="PHOSPHONATES-BINDING PERIPLASMIC PROTEIN"/>
    <property type="match status" value="1"/>
</dbReference>
<sequence>MRNCSTKKGRHTLLLSLVLVLMLIFLSGCGSAASTGAGAGGTPEVLRIGMMPSEEGEMNRSQEQFAKDVAEATGIPAEIFVAEDYNMVIEALRTGKIEIGLIGPFGYIIATERAGAKLLARTESDQQANTVILVRADSPYQSVADLKGKNFLFVDPASTTGNLYPRATLMKELGLSNDELDSFFGSVAFSGGHDKSLLALANKNADAIGTASLMLPMMAESGLVKEEDFRVIAESDPIVSGAPMLYRQDLPEELVTKLREFMLNYHTQNPDFLKSLGGSHFVAGSDSDYDPIRKVAKDLEMSPEELLK</sequence>
<evidence type="ECO:0000313" key="4">
    <source>
        <dbReference type="EMBL" id="MFB5761532.1"/>
    </source>
</evidence>
<dbReference type="Proteomes" id="UP001580430">
    <property type="component" value="Unassembled WGS sequence"/>
</dbReference>
<feature type="signal peptide" evidence="3">
    <location>
        <begin position="1"/>
        <end position="32"/>
    </location>
</feature>
<gene>
    <name evidence="4" type="ORF">ACE5LO_14125</name>
</gene>
<proteinExistence type="inferred from homology"/>
<dbReference type="PANTHER" id="PTHR35841">
    <property type="entry name" value="PHOSPHONATES-BINDING PERIPLASMIC PROTEIN"/>
    <property type="match status" value="1"/>
</dbReference>
<dbReference type="RefSeq" id="WP_375520668.1">
    <property type="nucleotide sequence ID" value="NZ_JBHIRY010000012.1"/>
</dbReference>
<feature type="chain" id="PRO_5046672373" evidence="3">
    <location>
        <begin position="33"/>
        <end position="308"/>
    </location>
</feature>
<name>A0ABV5C5E0_9BACL</name>
<dbReference type="SUPFAM" id="SSF53850">
    <property type="entry name" value="Periplasmic binding protein-like II"/>
    <property type="match status" value="1"/>
</dbReference>
<organism evidence="4 5">
    <name type="scientific">Paenibacillus medicaginis</name>
    <dbReference type="NCBI Taxonomy" id="1470560"/>
    <lineage>
        <taxon>Bacteria</taxon>
        <taxon>Bacillati</taxon>
        <taxon>Bacillota</taxon>
        <taxon>Bacilli</taxon>
        <taxon>Bacillales</taxon>
        <taxon>Paenibacillaceae</taxon>
        <taxon>Paenibacillus</taxon>
    </lineage>
</organism>
<dbReference type="CDD" id="cd01071">
    <property type="entry name" value="PBP2_PhnD_like"/>
    <property type="match status" value="1"/>
</dbReference>
<dbReference type="PROSITE" id="PS51257">
    <property type="entry name" value="PROKAR_LIPOPROTEIN"/>
    <property type="match status" value="1"/>
</dbReference>
<reference evidence="4 5" key="1">
    <citation type="submission" date="2024-09" db="EMBL/GenBank/DDBJ databases">
        <title>Paenibacillus zeirhizospherea sp. nov., isolated from surface of the maize (Zea mays) roots in a horticulture field, Hungary.</title>
        <authorList>
            <person name="Marton D."/>
            <person name="Farkas M."/>
            <person name="Bedics A."/>
            <person name="Toth E."/>
            <person name="Tancsics A."/>
            <person name="Boka K."/>
            <person name="Marati G."/>
            <person name="Kriszt B."/>
            <person name="Cserhati M."/>
        </authorList>
    </citation>
    <scope>NUCLEOTIDE SEQUENCE [LARGE SCALE GENOMIC DNA]</scope>
    <source>
        <strain evidence="4 5">JCM 18446</strain>
    </source>
</reference>
<dbReference type="Gene3D" id="3.40.190.10">
    <property type="entry name" value="Periplasmic binding protein-like II"/>
    <property type="match status" value="2"/>
</dbReference>
<accession>A0ABV5C5E0</accession>
<evidence type="ECO:0000256" key="1">
    <source>
        <dbReference type="ARBA" id="ARBA00007162"/>
    </source>
</evidence>
<keyword evidence="5" id="KW-1185">Reference proteome</keyword>
<comment type="similarity">
    <text evidence="1">Belongs to the phosphate/phosphite/phosphonate binding protein family.</text>
</comment>
<dbReference type="NCBIfam" id="TIGR01098">
    <property type="entry name" value="3A0109s03R"/>
    <property type="match status" value="1"/>
</dbReference>
<dbReference type="InterPro" id="IPR005770">
    <property type="entry name" value="PhnD"/>
</dbReference>
<evidence type="ECO:0000313" key="5">
    <source>
        <dbReference type="Proteomes" id="UP001580430"/>
    </source>
</evidence>
<comment type="caution">
    <text evidence="4">The sequence shown here is derived from an EMBL/GenBank/DDBJ whole genome shotgun (WGS) entry which is preliminary data.</text>
</comment>
<dbReference type="Pfam" id="PF12974">
    <property type="entry name" value="Phosphonate-bd"/>
    <property type="match status" value="1"/>
</dbReference>
<keyword evidence="2 3" id="KW-0732">Signal</keyword>
<evidence type="ECO:0000256" key="2">
    <source>
        <dbReference type="ARBA" id="ARBA00022729"/>
    </source>
</evidence>
<protein>
    <submittedName>
        <fullName evidence="4">Phosphate/phosphite/phosphonate ABC transporter substrate-binding protein</fullName>
    </submittedName>
</protein>
<dbReference type="EMBL" id="JBHIRY010000012">
    <property type="protein sequence ID" value="MFB5761532.1"/>
    <property type="molecule type" value="Genomic_DNA"/>
</dbReference>